<sequence>MEMWLIIFTNILAFILALIFGIGYYKKKKKEKVSQIRAELWGTAVFIGVMVFFNGIILYVNYSDEQRVKAAYTEMEKNNEERGNEEESFANLELSLKTDKNKGPDTHYIYVANFNKKVSFHGKVYIKTIINNKIVDGEYTTKKITIKPGEKKQIDHFDGTSFYDSYSWEWKGELN</sequence>
<keyword evidence="1" id="KW-1133">Transmembrane helix</keyword>
<keyword evidence="1" id="KW-0472">Membrane</keyword>
<protein>
    <submittedName>
        <fullName evidence="2">Uncharacterized protein</fullName>
    </submittedName>
</protein>
<dbReference type="Proteomes" id="UP000076623">
    <property type="component" value="Chromosome"/>
</dbReference>
<name>A0A160IJ73_9BACL</name>
<proteinExistence type="predicted"/>
<accession>A0A160IJ73</accession>
<dbReference type="KEGG" id="fpn:ABE65_002875"/>
<evidence type="ECO:0000313" key="2">
    <source>
        <dbReference type="EMBL" id="ANC75831.1"/>
    </source>
</evidence>
<dbReference type="AlphaFoldDB" id="A0A160IJ73"/>
<reference evidence="2 3" key="1">
    <citation type="submission" date="2016-04" db="EMBL/GenBank/DDBJ databases">
        <title>Complete genome sequence of Fictibacillus phosphorivorans G25-29, a strain toxic to nematodes.</title>
        <authorList>
            <person name="Zheng Z."/>
        </authorList>
    </citation>
    <scope>NUCLEOTIDE SEQUENCE [LARGE SCALE GENOMIC DNA]</scope>
    <source>
        <strain evidence="2 3">G25-29</strain>
    </source>
</reference>
<keyword evidence="3" id="KW-1185">Reference proteome</keyword>
<organism evidence="2 3">
    <name type="scientific">Fictibacillus phosphorivorans</name>
    <dbReference type="NCBI Taxonomy" id="1221500"/>
    <lineage>
        <taxon>Bacteria</taxon>
        <taxon>Bacillati</taxon>
        <taxon>Bacillota</taxon>
        <taxon>Bacilli</taxon>
        <taxon>Bacillales</taxon>
        <taxon>Fictibacillaceae</taxon>
        <taxon>Fictibacillus</taxon>
    </lineage>
</organism>
<dbReference type="EMBL" id="CP015378">
    <property type="protein sequence ID" value="ANC75831.1"/>
    <property type="molecule type" value="Genomic_DNA"/>
</dbReference>
<gene>
    <name evidence="2" type="ORF">ABE65_002875</name>
</gene>
<dbReference type="STRING" id="1221500.ABE65_002875"/>
<keyword evidence="1" id="KW-0812">Transmembrane</keyword>
<feature type="transmembrane region" description="Helical" evidence="1">
    <location>
        <begin position="6"/>
        <end position="26"/>
    </location>
</feature>
<evidence type="ECO:0000313" key="3">
    <source>
        <dbReference type="Proteomes" id="UP000076623"/>
    </source>
</evidence>
<evidence type="ECO:0000256" key="1">
    <source>
        <dbReference type="SAM" id="Phobius"/>
    </source>
</evidence>
<feature type="transmembrane region" description="Helical" evidence="1">
    <location>
        <begin position="38"/>
        <end position="60"/>
    </location>
</feature>
<dbReference type="RefSeq" id="WP_066391200.1">
    <property type="nucleotide sequence ID" value="NZ_CP015378.1"/>
</dbReference>